<name>A0A1G6L8V5_NIADE</name>
<organism evidence="1 2">
    <name type="scientific">Niabella drilacis (strain DSM 25811 / CCM 8410 / CCUG 62505 / LMG 26954 / E90)</name>
    <dbReference type="NCBI Taxonomy" id="1285928"/>
    <lineage>
        <taxon>Bacteria</taxon>
        <taxon>Pseudomonadati</taxon>
        <taxon>Bacteroidota</taxon>
        <taxon>Chitinophagia</taxon>
        <taxon>Chitinophagales</taxon>
        <taxon>Chitinophagaceae</taxon>
        <taxon>Niabella</taxon>
    </lineage>
</organism>
<dbReference type="STRING" id="1285928.SAMN04487894_102265"/>
<proteinExistence type="predicted"/>
<accession>A0A1G6L8V5</accession>
<dbReference type="AlphaFoldDB" id="A0A1G6L8V5"/>
<reference evidence="2" key="1">
    <citation type="submission" date="2016-10" db="EMBL/GenBank/DDBJ databases">
        <authorList>
            <person name="Varghese N."/>
            <person name="Submissions S."/>
        </authorList>
    </citation>
    <scope>NUCLEOTIDE SEQUENCE [LARGE SCALE GENOMIC DNA]</scope>
    <source>
        <strain evidence="2">DSM 25811 / CCM 8410 / LMG 26954 / E90</strain>
    </source>
</reference>
<evidence type="ECO:0000313" key="2">
    <source>
        <dbReference type="Proteomes" id="UP000198757"/>
    </source>
</evidence>
<keyword evidence="2" id="KW-1185">Reference proteome</keyword>
<gene>
    <name evidence="1" type="ORF">SAMN04487894_102265</name>
</gene>
<evidence type="ECO:0000313" key="1">
    <source>
        <dbReference type="EMBL" id="SDC39739.1"/>
    </source>
</evidence>
<dbReference type="Proteomes" id="UP000198757">
    <property type="component" value="Unassembled WGS sequence"/>
</dbReference>
<dbReference type="EMBL" id="FMZO01000002">
    <property type="protein sequence ID" value="SDC39739.1"/>
    <property type="molecule type" value="Genomic_DNA"/>
</dbReference>
<sequence length="75" mass="8221">MEHRAISGEDLSADIHTDDCRPSAITPALMRYVNTTNFRPNRCRQVTFSGSGAGLQGSCYFGLIFGEFHLKAGLN</sequence>
<protein>
    <submittedName>
        <fullName evidence="1">Uncharacterized protein</fullName>
    </submittedName>
</protein>